<dbReference type="AlphaFoldDB" id="L1JLP9"/>
<dbReference type="eggNOG" id="KOG2977">
    <property type="taxonomic scope" value="Eukaryota"/>
</dbReference>
<dbReference type="Gene3D" id="3.90.550.10">
    <property type="entry name" value="Spore Coat Polysaccharide Biosynthesis Protein SpsA, Chain A"/>
    <property type="match status" value="1"/>
</dbReference>
<evidence type="ECO:0000313" key="2">
    <source>
        <dbReference type="EMBL" id="EKX49267.1"/>
    </source>
</evidence>
<dbReference type="PaxDb" id="55529-EKX49267"/>
<name>L1JLP9_GUITC</name>
<dbReference type="RefSeq" id="XP_005836247.1">
    <property type="nucleotide sequence ID" value="XM_005836190.1"/>
</dbReference>
<keyword evidence="4" id="KW-1185">Reference proteome</keyword>
<gene>
    <name evidence="2" type="ORF">GUITHDRAFT_47107</name>
</gene>
<sequence>IVVPCYNEETRLPQQVFLDFVDQAANKDVLFTFVNDGSSDGTLRVLRELAAKRPQRMSVFNLEVNGGKAEAVRKGMLHVLLSRNLTREDVVAFWDADLATPLETIPRFMRKLEENEKLEMVFGARVALLGRNIQRQFTRHYLGRVFATLASIVLNLRIYDTQCGAKMFRATEDLRDALSSPFTSGWIFDVELIARFISLRGGGEGGGHKPPCEEVIYEYPLEEWRDVAGSKLGFLSKVKALYGL</sequence>
<proteinExistence type="predicted"/>
<evidence type="ECO:0000313" key="4">
    <source>
        <dbReference type="Proteomes" id="UP000011087"/>
    </source>
</evidence>
<protein>
    <recommendedName>
        <fullName evidence="1">Glycosyltransferase 2-like domain-containing protein</fullName>
    </recommendedName>
</protein>
<dbReference type="STRING" id="905079.L1JLP9"/>
<dbReference type="PANTHER" id="PTHR10859:SF91">
    <property type="entry name" value="DOLICHYL-PHOSPHATE BETA-GLUCOSYLTRANSFERASE"/>
    <property type="match status" value="1"/>
</dbReference>
<dbReference type="OrthoDB" id="3784at2759"/>
<accession>L1JLP9</accession>
<evidence type="ECO:0000313" key="3">
    <source>
        <dbReference type="EnsemblProtists" id="EKX49267"/>
    </source>
</evidence>
<dbReference type="KEGG" id="gtt:GUITHDRAFT_47107"/>
<dbReference type="GO" id="GO:0006487">
    <property type="term" value="P:protein N-linked glycosylation"/>
    <property type="evidence" value="ECO:0007669"/>
    <property type="project" value="TreeGrafter"/>
</dbReference>
<feature type="non-terminal residue" evidence="2">
    <location>
        <position position="244"/>
    </location>
</feature>
<dbReference type="InterPro" id="IPR029044">
    <property type="entry name" value="Nucleotide-diphossugar_trans"/>
</dbReference>
<feature type="domain" description="Glycosyltransferase 2-like" evidence="1">
    <location>
        <begin position="1"/>
        <end position="169"/>
    </location>
</feature>
<dbReference type="InterPro" id="IPR001173">
    <property type="entry name" value="Glyco_trans_2-like"/>
</dbReference>
<dbReference type="Proteomes" id="UP000011087">
    <property type="component" value="Unassembled WGS sequence"/>
</dbReference>
<dbReference type="PANTHER" id="PTHR10859">
    <property type="entry name" value="GLYCOSYL TRANSFERASE"/>
    <property type="match status" value="1"/>
</dbReference>
<dbReference type="HOGENOM" id="CLU_033536_9_0_1"/>
<dbReference type="GeneID" id="17306178"/>
<dbReference type="SUPFAM" id="SSF53448">
    <property type="entry name" value="Nucleotide-diphospho-sugar transferases"/>
    <property type="match status" value="1"/>
</dbReference>
<organism evidence="2">
    <name type="scientific">Guillardia theta (strain CCMP2712)</name>
    <name type="common">Cryptophyte</name>
    <dbReference type="NCBI Taxonomy" id="905079"/>
    <lineage>
        <taxon>Eukaryota</taxon>
        <taxon>Cryptophyceae</taxon>
        <taxon>Pyrenomonadales</taxon>
        <taxon>Geminigeraceae</taxon>
        <taxon>Guillardia</taxon>
    </lineage>
</organism>
<reference evidence="3" key="3">
    <citation type="submission" date="2015-06" db="UniProtKB">
        <authorList>
            <consortium name="EnsemblProtists"/>
        </authorList>
    </citation>
    <scope>IDENTIFICATION</scope>
</reference>
<dbReference type="OMA" id="PVYDTQC"/>
<reference evidence="4" key="2">
    <citation type="submission" date="2012-11" db="EMBL/GenBank/DDBJ databases">
        <authorList>
            <person name="Kuo A."/>
            <person name="Curtis B.A."/>
            <person name="Tanifuji G."/>
            <person name="Burki F."/>
            <person name="Gruber A."/>
            <person name="Irimia M."/>
            <person name="Maruyama S."/>
            <person name="Arias M.C."/>
            <person name="Ball S.G."/>
            <person name="Gile G.H."/>
            <person name="Hirakawa Y."/>
            <person name="Hopkins J.F."/>
            <person name="Rensing S.A."/>
            <person name="Schmutz J."/>
            <person name="Symeonidi A."/>
            <person name="Elias M."/>
            <person name="Eveleigh R.J."/>
            <person name="Herman E.K."/>
            <person name="Klute M.J."/>
            <person name="Nakayama T."/>
            <person name="Obornik M."/>
            <person name="Reyes-Prieto A."/>
            <person name="Armbrust E.V."/>
            <person name="Aves S.J."/>
            <person name="Beiko R.G."/>
            <person name="Coutinho P."/>
            <person name="Dacks J.B."/>
            <person name="Durnford D.G."/>
            <person name="Fast N.M."/>
            <person name="Green B.R."/>
            <person name="Grisdale C."/>
            <person name="Hempe F."/>
            <person name="Henrissat B."/>
            <person name="Hoppner M.P."/>
            <person name="Ishida K.-I."/>
            <person name="Kim E."/>
            <person name="Koreny L."/>
            <person name="Kroth P.G."/>
            <person name="Liu Y."/>
            <person name="Malik S.-B."/>
            <person name="Maier U.G."/>
            <person name="McRose D."/>
            <person name="Mock T."/>
            <person name="Neilson J.A."/>
            <person name="Onodera N.T."/>
            <person name="Poole A.M."/>
            <person name="Pritham E.J."/>
            <person name="Richards T.A."/>
            <person name="Rocap G."/>
            <person name="Roy S.W."/>
            <person name="Sarai C."/>
            <person name="Schaack S."/>
            <person name="Shirato S."/>
            <person name="Slamovits C.H."/>
            <person name="Spencer D.F."/>
            <person name="Suzuki S."/>
            <person name="Worden A.Z."/>
            <person name="Zauner S."/>
            <person name="Barry K."/>
            <person name="Bell C."/>
            <person name="Bharti A.K."/>
            <person name="Crow J.A."/>
            <person name="Grimwood J."/>
            <person name="Kramer R."/>
            <person name="Lindquist E."/>
            <person name="Lucas S."/>
            <person name="Salamov A."/>
            <person name="McFadden G.I."/>
            <person name="Lane C.E."/>
            <person name="Keeling P.J."/>
            <person name="Gray M.W."/>
            <person name="Grigoriev I.V."/>
            <person name="Archibald J.M."/>
        </authorList>
    </citation>
    <scope>NUCLEOTIDE SEQUENCE</scope>
    <source>
        <strain evidence="4">CCMP2712</strain>
    </source>
</reference>
<feature type="non-terminal residue" evidence="2">
    <location>
        <position position="1"/>
    </location>
</feature>
<reference evidence="2 4" key="1">
    <citation type="journal article" date="2012" name="Nature">
        <title>Algal genomes reveal evolutionary mosaicism and the fate of nucleomorphs.</title>
        <authorList>
            <consortium name="DOE Joint Genome Institute"/>
            <person name="Curtis B.A."/>
            <person name="Tanifuji G."/>
            <person name="Burki F."/>
            <person name="Gruber A."/>
            <person name="Irimia M."/>
            <person name="Maruyama S."/>
            <person name="Arias M.C."/>
            <person name="Ball S.G."/>
            <person name="Gile G.H."/>
            <person name="Hirakawa Y."/>
            <person name="Hopkins J.F."/>
            <person name="Kuo A."/>
            <person name="Rensing S.A."/>
            <person name="Schmutz J."/>
            <person name="Symeonidi A."/>
            <person name="Elias M."/>
            <person name="Eveleigh R.J."/>
            <person name="Herman E.K."/>
            <person name="Klute M.J."/>
            <person name="Nakayama T."/>
            <person name="Obornik M."/>
            <person name="Reyes-Prieto A."/>
            <person name="Armbrust E.V."/>
            <person name="Aves S.J."/>
            <person name="Beiko R.G."/>
            <person name="Coutinho P."/>
            <person name="Dacks J.B."/>
            <person name="Durnford D.G."/>
            <person name="Fast N.M."/>
            <person name="Green B.R."/>
            <person name="Grisdale C.J."/>
            <person name="Hempel F."/>
            <person name="Henrissat B."/>
            <person name="Hoppner M.P."/>
            <person name="Ishida K."/>
            <person name="Kim E."/>
            <person name="Koreny L."/>
            <person name="Kroth P.G."/>
            <person name="Liu Y."/>
            <person name="Malik S.B."/>
            <person name="Maier U.G."/>
            <person name="McRose D."/>
            <person name="Mock T."/>
            <person name="Neilson J.A."/>
            <person name="Onodera N.T."/>
            <person name="Poole A.M."/>
            <person name="Pritham E.J."/>
            <person name="Richards T.A."/>
            <person name="Rocap G."/>
            <person name="Roy S.W."/>
            <person name="Sarai C."/>
            <person name="Schaack S."/>
            <person name="Shirato S."/>
            <person name="Slamovits C.H."/>
            <person name="Spencer D.F."/>
            <person name="Suzuki S."/>
            <person name="Worden A.Z."/>
            <person name="Zauner S."/>
            <person name="Barry K."/>
            <person name="Bell C."/>
            <person name="Bharti A.K."/>
            <person name="Crow J.A."/>
            <person name="Grimwood J."/>
            <person name="Kramer R."/>
            <person name="Lindquist E."/>
            <person name="Lucas S."/>
            <person name="Salamov A."/>
            <person name="McFadden G.I."/>
            <person name="Lane C.E."/>
            <person name="Keeling P.J."/>
            <person name="Gray M.W."/>
            <person name="Grigoriev I.V."/>
            <person name="Archibald J.M."/>
        </authorList>
    </citation>
    <scope>NUCLEOTIDE SEQUENCE</scope>
    <source>
        <strain evidence="2 4">CCMP2712</strain>
    </source>
</reference>
<dbReference type="Pfam" id="PF00535">
    <property type="entry name" value="Glycos_transf_2"/>
    <property type="match status" value="1"/>
</dbReference>
<dbReference type="EnsemblProtists" id="EKX49267">
    <property type="protein sequence ID" value="EKX49267"/>
    <property type="gene ID" value="GUITHDRAFT_47107"/>
</dbReference>
<evidence type="ECO:0000259" key="1">
    <source>
        <dbReference type="Pfam" id="PF00535"/>
    </source>
</evidence>
<dbReference type="EMBL" id="JH992982">
    <property type="protein sequence ID" value="EKX49267.1"/>
    <property type="molecule type" value="Genomic_DNA"/>
</dbReference>